<reference evidence="5" key="3">
    <citation type="submission" date="2025-09" db="UniProtKB">
        <authorList>
            <consortium name="Ensembl"/>
        </authorList>
    </citation>
    <scope>IDENTIFICATION</scope>
</reference>
<protein>
    <recommendedName>
        <fullName evidence="7">60S ribosomal protein L13a</fullName>
    </recommendedName>
</protein>
<keyword evidence="4" id="KW-1133">Transmembrane helix</keyword>
<keyword evidence="2" id="KW-0689">Ribosomal protein</keyword>
<dbReference type="Ensembl" id="ENSMICT00000032556.2">
    <property type="protein sequence ID" value="ENSMICP00000039081.2"/>
    <property type="gene ID" value="ENSMICG00000036351.2"/>
</dbReference>
<dbReference type="Proteomes" id="UP000694394">
    <property type="component" value="Chromosome 3"/>
</dbReference>
<dbReference type="GO" id="GO:0017148">
    <property type="term" value="P:negative regulation of translation"/>
    <property type="evidence" value="ECO:0007669"/>
    <property type="project" value="TreeGrafter"/>
</dbReference>
<dbReference type="FunFam" id="6.10.250.3250:FF:000001">
    <property type="entry name" value="60S ribosomal protein L13a"/>
    <property type="match status" value="1"/>
</dbReference>
<reference evidence="5" key="1">
    <citation type="submission" date="2016-12" db="EMBL/GenBank/DDBJ databases">
        <title>Mouse lemur reference genome and diversity panel.</title>
        <authorList>
            <person name="Harris R."/>
            <person name="Larsen P."/>
            <person name="Liu Y."/>
            <person name="Hughes D.S."/>
            <person name="Murali S."/>
            <person name="Raveendran M."/>
            <person name="Korchina V."/>
            <person name="Wang M."/>
            <person name="Jhangiani S."/>
            <person name="Bandaranaike D."/>
            <person name="Bellair M."/>
            <person name="Blankenburg K."/>
            <person name="Chao H."/>
            <person name="Dahdouli M."/>
            <person name="Dinh H."/>
            <person name="Doddapaneni H."/>
            <person name="English A."/>
            <person name="Firestine M."/>
            <person name="Gnanaolivu R."/>
            <person name="Gross S."/>
            <person name="Hernandez B."/>
            <person name="Javaid M."/>
            <person name="Jayaseelan J."/>
            <person name="Jones J."/>
            <person name="Khan Z."/>
            <person name="Kovar C."/>
            <person name="Kurapati P."/>
            <person name="Le B."/>
            <person name="Lee S."/>
            <person name="Li M."/>
            <person name="Mathew T."/>
            <person name="Narasimhan A."/>
            <person name="Ngo D."/>
            <person name="Nguyen L."/>
            <person name="Okwuonu G."/>
            <person name="Ongeri F."/>
            <person name="Osuji N."/>
            <person name="Pu L.-L."/>
            <person name="Puazo M."/>
            <person name="Quiroz J."/>
            <person name="Raj R."/>
            <person name="Rajbhandari K."/>
            <person name="Reid J.G."/>
            <person name="Santibanez J."/>
            <person name="Sexton D."/>
            <person name="Skinner E."/>
            <person name="Vee V."/>
            <person name="Weissenberger G."/>
            <person name="Wu Y."/>
            <person name="Xin Y."/>
            <person name="Han Y."/>
            <person name="Campbell C."/>
            <person name="Brown A."/>
            <person name="Sullivan B."/>
            <person name="Shelton J."/>
            <person name="Brown S."/>
            <person name="Dudchenko O."/>
            <person name="Machol I."/>
            <person name="Durand N."/>
            <person name="Shamim M."/>
            <person name="Lieberman A."/>
            <person name="Muzny D.M."/>
            <person name="Richards S."/>
            <person name="Yoder A."/>
            <person name="Worley K.C."/>
            <person name="Rogers J."/>
            <person name="Gibbs R.A."/>
        </authorList>
    </citation>
    <scope>NUCLEOTIDE SEQUENCE [LARGE SCALE GENOMIC DNA]</scope>
</reference>
<dbReference type="AlphaFoldDB" id="A0A8C5XPT2"/>
<reference evidence="5" key="2">
    <citation type="submission" date="2025-08" db="UniProtKB">
        <authorList>
            <consortium name="Ensembl"/>
        </authorList>
    </citation>
    <scope>IDENTIFICATION</scope>
</reference>
<dbReference type="PANTHER" id="PTHR11545">
    <property type="entry name" value="RIBOSOMAL PROTEIN L13"/>
    <property type="match status" value="1"/>
</dbReference>
<keyword evidence="6" id="KW-1185">Reference proteome</keyword>
<dbReference type="GeneTree" id="ENSGT00390000010799"/>
<proteinExistence type="inferred from homology"/>
<dbReference type="GO" id="GO:0022625">
    <property type="term" value="C:cytosolic large ribosomal subunit"/>
    <property type="evidence" value="ECO:0007669"/>
    <property type="project" value="TreeGrafter"/>
</dbReference>
<evidence type="ECO:0000256" key="2">
    <source>
        <dbReference type="ARBA" id="ARBA00022980"/>
    </source>
</evidence>
<keyword evidence="3" id="KW-0687">Ribonucleoprotein</keyword>
<dbReference type="EMBL" id="ABDC03004156">
    <property type="status" value="NOT_ANNOTATED_CDS"/>
    <property type="molecule type" value="Genomic_DNA"/>
</dbReference>
<dbReference type="GO" id="GO:0006412">
    <property type="term" value="P:translation"/>
    <property type="evidence" value="ECO:0007669"/>
    <property type="project" value="InterPro"/>
</dbReference>
<dbReference type="SUPFAM" id="SSF52161">
    <property type="entry name" value="Ribosomal protein L13"/>
    <property type="match status" value="1"/>
</dbReference>
<evidence type="ECO:0000313" key="5">
    <source>
        <dbReference type="Ensembl" id="ENSMICP00000039081.2"/>
    </source>
</evidence>
<dbReference type="Gene3D" id="3.90.1180.10">
    <property type="entry name" value="Ribosomal protein L13"/>
    <property type="match status" value="1"/>
</dbReference>
<feature type="transmembrane region" description="Helical" evidence="4">
    <location>
        <begin position="15"/>
        <end position="40"/>
    </location>
</feature>
<sequence>MAEGQILVLDGRGHLLGCLVATVVKQVLLGWKVVIVYLAFIHKRMNTNPSHGLYHFWAPSHIFWWTVGAMLSHRTKRGQAALDCLKKKRVMVPAALVYLKPTRKCAYVGRLAHETGWKYQAPTATLEEKRKKAKIHYWKKKQLTRLQKQAENNVEKKTDKYTEILKAHGLLV</sequence>
<comment type="similarity">
    <text evidence="1">Belongs to the universal ribosomal protein uL13 family.</text>
</comment>
<evidence type="ECO:0008006" key="7">
    <source>
        <dbReference type="Google" id="ProtNLM"/>
    </source>
</evidence>
<accession>A0A8C5XPT2</accession>
<organism evidence="5 6">
    <name type="scientific">Microcebus murinus</name>
    <name type="common">Gray mouse lemur</name>
    <name type="synonym">Lemur murinus</name>
    <dbReference type="NCBI Taxonomy" id="30608"/>
    <lineage>
        <taxon>Eukaryota</taxon>
        <taxon>Metazoa</taxon>
        <taxon>Chordata</taxon>
        <taxon>Craniata</taxon>
        <taxon>Vertebrata</taxon>
        <taxon>Euteleostomi</taxon>
        <taxon>Mammalia</taxon>
        <taxon>Eutheria</taxon>
        <taxon>Euarchontoglires</taxon>
        <taxon>Primates</taxon>
        <taxon>Strepsirrhini</taxon>
        <taxon>Lemuriformes</taxon>
        <taxon>Cheirogaleidae</taxon>
        <taxon>Microcebus</taxon>
    </lineage>
</organism>
<dbReference type="GO" id="GO:0003729">
    <property type="term" value="F:mRNA binding"/>
    <property type="evidence" value="ECO:0007669"/>
    <property type="project" value="TreeGrafter"/>
</dbReference>
<evidence type="ECO:0000256" key="4">
    <source>
        <dbReference type="SAM" id="Phobius"/>
    </source>
</evidence>
<evidence type="ECO:0000256" key="1">
    <source>
        <dbReference type="ARBA" id="ARBA00006227"/>
    </source>
</evidence>
<dbReference type="InterPro" id="IPR036899">
    <property type="entry name" value="Ribosomal_uL13_sf"/>
</dbReference>
<dbReference type="InterPro" id="IPR005822">
    <property type="entry name" value="Ribosomal_uL13"/>
</dbReference>
<dbReference type="PANTHER" id="PTHR11545:SF3">
    <property type="entry name" value="LARGE RIBOSOMAL SUBUNIT PROTEIN UL13"/>
    <property type="match status" value="1"/>
</dbReference>
<name>A0A8C5XPT2_MICMU</name>
<keyword evidence="4" id="KW-0472">Membrane</keyword>
<evidence type="ECO:0000313" key="6">
    <source>
        <dbReference type="Proteomes" id="UP000694394"/>
    </source>
</evidence>
<evidence type="ECO:0000256" key="3">
    <source>
        <dbReference type="ARBA" id="ARBA00023274"/>
    </source>
</evidence>
<dbReference type="Gene3D" id="6.10.250.3250">
    <property type="match status" value="1"/>
</dbReference>
<dbReference type="GO" id="GO:0003735">
    <property type="term" value="F:structural constituent of ribosome"/>
    <property type="evidence" value="ECO:0007669"/>
    <property type="project" value="InterPro"/>
</dbReference>
<keyword evidence="4" id="KW-0812">Transmembrane</keyword>